<sequence length="271" mass="28733">MKTSRFVLPAMLLGLTLGLGACSKDDDKTTTGTGTSRMEVRLTDAPGDYKEVNIDIRSVQVHKDASDNGTTGWVTLDNIKPGIYNLLDFSNGKDTLLAASNLPVGHISQIRLVLGNDNSLVLKDGTTKALKTPSGQTSGLKVQIHADLKEDVTYVVLLDFDAAKSIVARGNGEYNLKPVIRAITQAVGGGIKGTVTPAEAGNEIHAIETAPGANAKIDTFGGFTNSNGAYMIKGLTGGTYKVDFYAPNKKKTVNTVVVTNDKLTTLDMKMD</sequence>
<evidence type="ECO:0000313" key="3">
    <source>
        <dbReference type="EMBL" id="KAA9340022.1"/>
    </source>
</evidence>
<evidence type="ECO:0000256" key="1">
    <source>
        <dbReference type="SAM" id="SignalP"/>
    </source>
</evidence>
<proteinExistence type="predicted"/>
<dbReference type="PROSITE" id="PS51257">
    <property type="entry name" value="PROKAR_LIPOPROTEIN"/>
    <property type="match status" value="1"/>
</dbReference>
<protein>
    <submittedName>
        <fullName evidence="3">DUF4382 domain-containing protein</fullName>
    </submittedName>
</protein>
<evidence type="ECO:0000313" key="4">
    <source>
        <dbReference type="Proteomes" id="UP000326570"/>
    </source>
</evidence>
<keyword evidence="4" id="KW-1185">Reference proteome</keyword>
<dbReference type="AlphaFoldDB" id="A0A5N1J5Q1"/>
<dbReference type="InterPro" id="IPR013784">
    <property type="entry name" value="Carb-bd-like_fold"/>
</dbReference>
<dbReference type="Pfam" id="PF14321">
    <property type="entry name" value="DUF4382"/>
    <property type="match status" value="1"/>
</dbReference>
<dbReference type="Proteomes" id="UP000326570">
    <property type="component" value="Unassembled WGS sequence"/>
</dbReference>
<dbReference type="RefSeq" id="WP_150903072.1">
    <property type="nucleotide sequence ID" value="NZ_VTWT01000003.1"/>
</dbReference>
<gene>
    <name evidence="3" type="ORF">F0P94_06640</name>
</gene>
<dbReference type="Gene3D" id="2.60.40.1120">
    <property type="entry name" value="Carboxypeptidase-like, regulatory domain"/>
    <property type="match status" value="1"/>
</dbReference>
<keyword evidence="1" id="KW-0732">Signal</keyword>
<comment type="caution">
    <text evidence="3">The sequence shown here is derived from an EMBL/GenBank/DDBJ whole genome shotgun (WGS) entry which is preliminary data.</text>
</comment>
<organism evidence="3 4">
    <name type="scientific">Adhaeribacter soli</name>
    <dbReference type="NCBI Taxonomy" id="2607655"/>
    <lineage>
        <taxon>Bacteria</taxon>
        <taxon>Pseudomonadati</taxon>
        <taxon>Bacteroidota</taxon>
        <taxon>Cytophagia</taxon>
        <taxon>Cytophagales</taxon>
        <taxon>Hymenobacteraceae</taxon>
        <taxon>Adhaeribacter</taxon>
    </lineage>
</organism>
<evidence type="ECO:0000259" key="2">
    <source>
        <dbReference type="Pfam" id="PF14321"/>
    </source>
</evidence>
<accession>A0A5N1J5Q1</accession>
<feature type="domain" description="DUF4382" evidence="2">
    <location>
        <begin position="35"/>
        <end position="178"/>
    </location>
</feature>
<dbReference type="GO" id="GO:0030246">
    <property type="term" value="F:carbohydrate binding"/>
    <property type="evidence" value="ECO:0007669"/>
    <property type="project" value="InterPro"/>
</dbReference>
<reference evidence="3 4" key="1">
    <citation type="submission" date="2019-09" db="EMBL/GenBank/DDBJ databases">
        <title>Genome sequence of Adhaeribacter sp. M2.</title>
        <authorList>
            <person name="Srinivasan S."/>
        </authorList>
    </citation>
    <scope>NUCLEOTIDE SEQUENCE [LARGE SCALE GENOMIC DNA]</scope>
    <source>
        <strain evidence="3 4">M2</strain>
    </source>
</reference>
<feature type="signal peptide" evidence="1">
    <location>
        <begin position="1"/>
        <end position="21"/>
    </location>
</feature>
<name>A0A5N1J5Q1_9BACT</name>
<dbReference type="InterPro" id="IPR025491">
    <property type="entry name" value="DUF4382"/>
</dbReference>
<dbReference type="SUPFAM" id="SSF49452">
    <property type="entry name" value="Starch-binding domain-like"/>
    <property type="match status" value="1"/>
</dbReference>
<dbReference type="EMBL" id="VTWT01000003">
    <property type="protein sequence ID" value="KAA9340022.1"/>
    <property type="molecule type" value="Genomic_DNA"/>
</dbReference>
<feature type="chain" id="PRO_5024794436" evidence="1">
    <location>
        <begin position="22"/>
        <end position="271"/>
    </location>
</feature>